<sequence length="854" mass="96805">MILRYILICFYLLLVSFNCLAQNKQPLTPNDYDLWHTLKMGDTSADGIWTSYTMSYPAATDTLFLENTETKQRYVIPSGYNERILADAAMFSYMTADTLHLLNLRTGKAQPIFHVQGYEFTLDHNFLIYLKASNESHALYVTDVNTKDTRQFDHVTSYRINPTGTHVAIVQRKQGVATVTILSLDKPKDDKALVETGTGAFRQLTWNKPGTSLAYYYFNNCTNRFEIHFVFDISHPSNIGQLKSDSIVEFPDNRHIVSSKLLLSDDGTKVFFDIAKTTQETPDTKMVDVWNSSDLQISPKPSDRGYFWTVWFPESNRIHVIEDAILQAVALADNQNIVLLLDDTRYLPTYQYGDRYSDVYLLDLESGKRTKLIEQQLRAPRHLVVSETGDYIAYFKDKDWWYYDIRTGNHSNLTQNLPVDFNKAQSDRLDTHHAFGFGGWTADEGILVYGAYDIWLFNLATGTHKKLTSGTLDTVRYRLIGGEPPFIRNGFFGFIASTYDIDASLLIRSIDTRTLGEGFGVYNTESGYQAVVQQARKLIAVKPISKNQFHYVESRFDVSPRIMSITLGNTPKTIAQGNLQQTDFEWGSSKLITYSSFKGDSLKGALFYPAHYNPENSYPLVVSIYENTSDALHTYTIPTMHNYAGFNVSNFTTSGYFVLYPDISYEINAPGRSALFCVNSAIDAALGAANIDDKNMGIIGHSFGGFEVGYIISQTDRFKTAVVGAGVTDLLSFYLGLDSSNLSNMERFENAQFRNRQPFTSPGFLIESPIMNVKTIDTPVLFWTGSDDTMVPPAYSIKMYAALWRLGKASTLLMYPDEPHVLMKPENQEDLTHKVMAWFNFFLKNTSKEAWIDH</sequence>
<accession>A0A5D0QTU3</accession>
<dbReference type="Pfam" id="PF00326">
    <property type="entry name" value="Peptidase_S9"/>
    <property type="match status" value="1"/>
</dbReference>
<evidence type="ECO:0000256" key="1">
    <source>
        <dbReference type="ARBA" id="ARBA00022801"/>
    </source>
</evidence>
<dbReference type="InterPro" id="IPR029058">
    <property type="entry name" value="AB_hydrolase_fold"/>
</dbReference>
<evidence type="ECO:0000313" key="5">
    <source>
        <dbReference type="Proteomes" id="UP000324358"/>
    </source>
</evidence>
<keyword evidence="5" id="KW-1185">Reference proteome</keyword>
<dbReference type="PANTHER" id="PTHR42776">
    <property type="entry name" value="SERINE PEPTIDASE S9 FAMILY MEMBER"/>
    <property type="match status" value="1"/>
</dbReference>
<dbReference type="InterPro" id="IPR001375">
    <property type="entry name" value="Peptidase_S9_cat"/>
</dbReference>
<reference evidence="4 5" key="1">
    <citation type="submission" date="2019-08" db="EMBL/GenBank/DDBJ databases">
        <title>Genomes of Antarctic Bizionia species.</title>
        <authorList>
            <person name="Bowman J.P."/>
        </authorList>
    </citation>
    <scope>NUCLEOTIDE SEQUENCE [LARGE SCALE GENOMIC DNA]</scope>
    <source>
        <strain evidence="4 5">APA-1</strain>
    </source>
</reference>
<comment type="caution">
    <text evidence="4">The sequence shown here is derived from an EMBL/GenBank/DDBJ whole genome shotgun (WGS) entry which is preliminary data.</text>
</comment>
<dbReference type="Proteomes" id="UP000324358">
    <property type="component" value="Unassembled WGS sequence"/>
</dbReference>
<feature type="domain" description="Peptidase S9 prolyl oligopeptidase catalytic" evidence="3">
    <location>
        <begin position="682"/>
        <end position="844"/>
    </location>
</feature>
<feature type="signal peptide" evidence="2">
    <location>
        <begin position="1"/>
        <end position="21"/>
    </location>
</feature>
<dbReference type="SUPFAM" id="SSF53474">
    <property type="entry name" value="alpha/beta-Hydrolases"/>
    <property type="match status" value="1"/>
</dbReference>
<dbReference type="Gene3D" id="3.40.50.1820">
    <property type="entry name" value="alpha/beta hydrolase"/>
    <property type="match status" value="1"/>
</dbReference>
<protein>
    <submittedName>
        <fullName evidence="4">Prolyl oligopeptidase family serine peptidase</fullName>
    </submittedName>
</protein>
<dbReference type="PANTHER" id="PTHR42776:SF27">
    <property type="entry name" value="DIPEPTIDYL PEPTIDASE FAMILY MEMBER 6"/>
    <property type="match status" value="1"/>
</dbReference>
<name>A0A5D0QTU3_9FLAO</name>
<dbReference type="GO" id="GO:0006508">
    <property type="term" value="P:proteolysis"/>
    <property type="evidence" value="ECO:0007669"/>
    <property type="project" value="InterPro"/>
</dbReference>
<evidence type="ECO:0000313" key="4">
    <source>
        <dbReference type="EMBL" id="TYB71604.1"/>
    </source>
</evidence>
<keyword evidence="2" id="KW-0732">Signal</keyword>
<dbReference type="GO" id="GO:0004252">
    <property type="term" value="F:serine-type endopeptidase activity"/>
    <property type="evidence" value="ECO:0007669"/>
    <property type="project" value="TreeGrafter"/>
</dbReference>
<dbReference type="AlphaFoldDB" id="A0A5D0QTU3"/>
<evidence type="ECO:0000256" key="2">
    <source>
        <dbReference type="SAM" id="SignalP"/>
    </source>
</evidence>
<dbReference type="SUPFAM" id="SSF82171">
    <property type="entry name" value="DPP6 N-terminal domain-like"/>
    <property type="match status" value="1"/>
</dbReference>
<dbReference type="RefSeq" id="WP_082985885.1">
    <property type="nucleotide sequence ID" value="NZ_VSKL01000006.1"/>
</dbReference>
<gene>
    <name evidence="4" type="ORF">ES675_13710</name>
</gene>
<proteinExistence type="predicted"/>
<keyword evidence="1" id="KW-0378">Hydrolase</keyword>
<feature type="chain" id="PRO_5022801024" evidence="2">
    <location>
        <begin position="22"/>
        <end position="854"/>
    </location>
</feature>
<dbReference type="OrthoDB" id="9812921at2"/>
<organism evidence="4 5">
    <name type="scientific">Bizionia algoritergicola</name>
    <dbReference type="NCBI Taxonomy" id="291187"/>
    <lineage>
        <taxon>Bacteria</taxon>
        <taxon>Pseudomonadati</taxon>
        <taxon>Bacteroidota</taxon>
        <taxon>Flavobacteriia</taxon>
        <taxon>Flavobacteriales</taxon>
        <taxon>Flavobacteriaceae</taxon>
        <taxon>Bizionia</taxon>
    </lineage>
</organism>
<dbReference type="EMBL" id="VSKL01000006">
    <property type="protein sequence ID" value="TYB71604.1"/>
    <property type="molecule type" value="Genomic_DNA"/>
</dbReference>
<evidence type="ECO:0000259" key="3">
    <source>
        <dbReference type="Pfam" id="PF00326"/>
    </source>
</evidence>